<comment type="function">
    <text evidence="9">Essential component of the vacuolar proton pump (V-ATPase), a multimeric enzyme that catalyzes the translocation of protons across the membranes. Required for assembly and activity of the V-ATPase.</text>
</comment>
<evidence type="ECO:0000256" key="6">
    <source>
        <dbReference type="ARBA" id="ARBA00022989"/>
    </source>
</evidence>
<keyword evidence="4 9" id="KW-0812">Transmembrane</keyword>
<dbReference type="STRING" id="13249.T1HD50"/>
<feature type="region of interest" description="Disordered" evidence="10">
    <location>
        <begin position="1"/>
        <end position="107"/>
    </location>
</feature>
<dbReference type="GO" id="GO:0000220">
    <property type="term" value="C:vacuolar proton-transporting V-type ATPase, V0 domain"/>
    <property type="evidence" value="ECO:0007669"/>
    <property type="project" value="InterPro"/>
</dbReference>
<evidence type="ECO:0000256" key="1">
    <source>
        <dbReference type="ARBA" id="ARBA00004141"/>
    </source>
</evidence>
<accession>T1HD50</accession>
<dbReference type="EMBL" id="ACPB03004596">
    <property type="status" value="NOT_ANNOTATED_CDS"/>
    <property type="molecule type" value="Genomic_DNA"/>
</dbReference>
<dbReference type="Proteomes" id="UP000015103">
    <property type="component" value="Unassembled WGS sequence"/>
</dbReference>
<dbReference type="InterPro" id="IPR002490">
    <property type="entry name" value="V-ATPase_116kDa_su"/>
</dbReference>
<evidence type="ECO:0000256" key="10">
    <source>
        <dbReference type="SAM" id="MobiDB-lite"/>
    </source>
</evidence>
<evidence type="ECO:0000313" key="11">
    <source>
        <dbReference type="EnsemblMetazoa" id="RPRC001965-PA"/>
    </source>
</evidence>
<feature type="transmembrane region" description="Helical" evidence="9">
    <location>
        <begin position="527"/>
        <end position="553"/>
    </location>
</feature>
<organism evidence="11 12">
    <name type="scientific">Rhodnius prolixus</name>
    <name type="common">Triatomid bug</name>
    <dbReference type="NCBI Taxonomy" id="13249"/>
    <lineage>
        <taxon>Eukaryota</taxon>
        <taxon>Metazoa</taxon>
        <taxon>Ecdysozoa</taxon>
        <taxon>Arthropoda</taxon>
        <taxon>Hexapoda</taxon>
        <taxon>Insecta</taxon>
        <taxon>Pterygota</taxon>
        <taxon>Neoptera</taxon>
        <taxon>Paraneoptera</taxon>
        <taxon>Hemiptera</taxon>
        <taxon>Heteroptera</taxon>
        <taxon>Panheteroptera</taxon>
        <taxon>Cimicomorpha</taxon>
        <taxon>Reduviidae</taxon>
        <taxon>Triatominae</taxon>
        <taxon>Rhodnius</taxon>
    </lineage>
</organism>
<evidence type="ECO:0000256" key="4">
    <source>
        <dbReference type="ARBA" id="ARBA00022692"/>
    </source>
</evidence>
<evidence type="ECO:0000256" key="7">
    <source>
        <dbReference type="ARBA" id="ARBA00023065"/>
    </source>
</evidence>
<keyword evidence="7 9" id="KW-0406">Ion transport</keyword>
<keyword evidence="3 9" id="KW-0813">Transport</keyword>
<dbReference type="HOGENOM" id="CLU_005230_0_2_1"/>
<evidence type="ECO:0000313" key="12">
    <source>
        <dbReference type="Proteomes" id="UP000015103"/>
    </source>
</evidence>
<name>T1HD50_RHOPR</name>
<dbReference type="GO" id="GO:0007035">
    <property type="term" value="P:vacuolar acidification"/>
    <property type="evidence" value="ECO:0007669"/>
    <property type="project" value="TreeGrafter"/>
</dbReference>
<keyword evidence="6 9" id="KW-1133">Transmembrane helix</keyword>
<dbReference type="PANTHER" id="PTHR11629:SF63">
    <property type="entry name" value="V-TYPE PROTON ATPASE SUBUNIT A"/>
    <property type="match status" value="1"/>
</dbReference>
<dbReference type="GO" id="GO:0051117">
    <property type="term" value="F:ATPase binding"/>
    <property type="evidence" value="ECO:0007669"/>
    <property type="project" value="TreeGrafter"/>
</dbReference>
<evidence type="ECO:0000256" key="9">
    <source>
        <dbReference type="RuleBase" id="RU361189"/>
    </source>
</evidence>
<keyword evidence="5 9" id="KW-0375">Hydrogen ion transport</keyword>
<proteinExistence type="inferred from homology"/>
<dbReference type="EnsemblMetazoa" id="RPRC001965-RA">
    <property type="protein sequence ID" value="RPRC001965-PA"/>
    <property type="gene ID" value="RPRC001965"/>
</dbReference>
<dbReference type="VEuPathDB" id="VectorBase:RPRC001965"/>
<comment type="subcellular location">
    <subcellularLocation>
        <location evidence="1">Membrane</location>
        <topology evidence="1">Multi-pass membrane protein</topology>
    </subcellularLocation>
</comment>
<dbReference type="GO" id="GO:0046961">
    <property type="term" value="F:proton-transporting ATPase activity, rotational mechanism"/>
    <property type="evidence" value="ECO:0007669"/>
    <property type="project" value="InterPro"/>
</dbReference>
<feature type="transmembrane region" description="Helical" evidence="9">
    <location>
        <begin position="492"/>
        <end position="515"/>
    </location>
</feature>
<comment type="similarity">
    <text evidence="2 9">Belongs to the V-ATPase 116 kDa subunit family.</text>
</comment>
<reference evidence="11" key="1">
    <citation type="submission" date="2015-05" db="UniProtKB">
        <authorList>
            <consortium name="EnsemblMetazoa"/>
        </authorList>
    </citation>
    <scope>IDENTIFICATION</scope>
</reference>
<evidence type="ECO:0000256" key="8">
    <source>
        <dbReference type="ARBA" id="ARBA00023136"/>
    </source>
</evidence>
<dbReference type="InParanoid" id="T1HD50"/>
<dbReference type="PIRSF" id="PIRSF001293">
    <property type="entry name" value="ATP6V0A1"/>
    <property type="match status" value="1"/>
</dbReference>
<keyword evidence="8 9" id="KW-0472">Membrane</keyword>
<evidence type="ECO:0000256" key="5">
    <source>
        <dbReference type="ARBA" id="ARBA00022781"/>
    </source>
</evidence>
<dbReference type="eggNOG" id="KOG2189">
    <property type="taxonomic scope" value="Eukaryota"/>
</dbReference>
<evidence type="ECO:0000256" key="3">
    <source>
        <dbReference type="ARBA" id="ARBA00022448"/>
    </source>
</evidence>
<comment type="caution">
    <text evidence="9">Lacks conserved residue(s) required for the propagation of feature annotation.</text>
</comment>
<sequence>MENNCMGKRMRDFKAMPAKEKKDKMPEKEKKDKMPEKEKKDKMPEKEKKDKMPEKEKKDKMPEKEKKDKMPEKEKKDKMPEKEKKVKMPEKEKKVKMPEKEKKVKMPEKGKKFKMELKKKLRNQCWPFILPNCSFLRSQEVALCEIYIPAEICYSFISKMGEYELLEFIDANANVIASKRKFINQIAMCDELERKIFFLIKVIKEHKISVPPYYKNPPVPPEKELIEQMNPRRSEFSLLRVTGKRQPLLQVTHDEESGIGSDLGMKVYGGIINRDRLLGMETLLSRLCRGNYIIQVDEMMEPIISKEDISRKCMFIIFFQGAKTEQRIIAIAKAAKAQIYQAYDDKVKCEELLNNCNEYIFEMEKILVTSLYHLRKVLKAAAPRVRKWYIQILKMKATYHTLNMIDTSEKIMVAKCWVPTQNLKTIYNVLKDTMAENQCFGSPIIQIIETKEEPPTCIKLNKFTMAFQNIIHAYGTASYQELNPMPYTVITFPFLFAVMFGDSGHGVIMTLFAIFMIWQILFNGRYVLLLMGFFAIYTGSIYNDIFSLGFSVFKSSWKVNYNKSTIEENPILQLNPETDYKGTPYPYGLDPAWKHTIEKIFLVVALICVPWMLIVKPLTSTKDKKKLAAVKEEVVVQPAEKDIQHVKKLQKFLHEYMHMPVPATTESTEEGFFSDFIHQCIHTIEFVLGSVSYTASYLRLWALSLAHSREIIYTSV</sequence>
<dbReference type="AlphaFoldDB" id="T1HD50"/>
<dbReference type="PANTHER" id="PTHR11629">
    <property type="entry name" value="VACUOLAR PROTON ATPASES"/>
    <property type="match status" value="1"/>
</dbReference>
<dbReference type="Pfam" id="PF01496">
    <property type="entry name" value="V_ATPase_I"/>
    <property type="match status" value="2"/>
</dbReference>
<feature type="transmembrane region" description="Helical" evidence="9">
    <location>
        <begin position="600"/>
        <end position="618"/>
    </location>
</feature>
<protein>
    <recommendedName>
        <fullName evidence="9">V-type proton ATPase subunit a</fullName>
    </recommendedName>
</protein>
<feature type="compositionally biased region" description="Basic and acidic residues" evidence="10">
    <location>
        <begin position="9"/>
        <end position="107"/>
    </location>
</feature>
<keyword evidence="12" id="KW-1185">Reference proteome</keyword>
<evidence type="ECO:0000256" key="2">
    <source>
        <dbReference type="ARBA" id="ARBA00009904"/>
    </source>
</evidence>
<dbReference type="InterPro" id="IPR026028">
    <property type="entry name" value="V-type_ATPase_116kDa_su_euka"/>
</dbReference>